<name>A0A1Y3BKM0_EURMA</name>
<gene>
    <name evidence="1" type="ORF">BLA29_015423</name>
</gene>
<proteinExistence type="predicted"/>
<sequence length="33" mass="3882">MGLDLAIEECLEEALMPSDCYFLVEQWDYIVQD</sequence>
<dbReference type="Proteomes" id="UP000194236">
    <property type="component" value="Unassembled WGS sequence"/>
</dbReference>
<keyword evidence="2" id="KW-1185">Reference proteome</keyword>
<protein>
    <submittedName>
        <fullName evidence="1">Uncharacterized protein</fullName>
    </submittedName>
</protein>
<organism evidence="1 2">
    <name type="scientific">Euroglyphus maynei</name>
    <name type="common">Mayne's house dust mite</name>
    <dbReference type="NCBI Taxonomy" id="6958"/>
    <lineage>
        <taxon>Eukaryota</taxon>
        <taxon>Metazoa</taxon>
        <taxon>Ecdysozoa</taxon>
        <taxon>Arthropoda</taxon>
        <taxon>Chelicerata</taxon>
        <taxon>Arachnida</taxon>
        <taxon>Acari</taxon>
        <taxon>Acariformes</taxon>
        <taxon>Sarcoptiformes</taxon>
        <taxon>Astigmata</taxon>
        <taxon>Psoroptidia</taxon>
        <taxon>Analgoidea</taxon>
        <taxon>Pyroglyphidae</taxon>
        <taxon>Pyroglyphinae</taxon>
        <taxon>Euroglyphus</taxon>
    </lineage>
</organism>
<dbReference type="AlphaFoldDB" id="A0A1Y3BKM0"/>
<evidence type="ECO:0000313" key="2">
    <source>
        <dbReference type="Proteomes" id="UP000194236"/>
    </source>
</evidence>
<reference evidence="1 2" key="1">
    <citation type="submission" date="2017-03" db="EMBL/GenBank/DDBJ databases">
        <title>Genome Survey of Euroglyphus maynei.</title>
        <authorList>
            <person name="Arlian L.G."/>
            <person name="Morgan M.S."/>
            <person name="Rider S.D."/>
        </authorList>
    </citation>
    <scope>NUCLEOTIDE SEQUENCE [LARGE SCALE GENOMIC DNA]</scope>
    <source>
        <strain evidence="1">Arlian Lab</strain>
        <tissue evidence="1">Whole body</tissue>
    </source>
</reference>
<evidence type="ECO:0000313" key="1">
    <source>
        <dbReference type="EMBL" id="OTF81362.1"/>
    </source>
</evidence>
<dbReference type="EMBL" id="MUJZ01014091">
    <property type="protein sequence ID" value="OTF81362.1"/>
    <property type="molecule type" value="Genomic_DNA"/>
</dbReference>
<comment type="caution">
    <text evidence="1">The sequence shown here is derived from an EMBL/GenBank/DDBJ whole genome shotgun (WGS) entry which is preliminary data.</text>
</comment>
<accession>A0A1Y3BKM0</accession>